<dbReference type="EMBL" id="KI913189">
    <property type="protein sequence ID" value="ETV68163.1"/>
    <property type="molecule type" value="Genomic_DNA"/>
</dbReference>
<dbReference type="VEuPathDB" id="FungiDB:H257_15893"/>
<dbReference type="InterPro" id="IPR011419">
    <property type="entry name" value="ATP12_ATP_synth-F1-assembly"/>
</dbReference>
<evidence type="ECO:0000313" key="6">
    <source>
        <dbReference type="EMBL" id="ETV68163.1"/>
    </source>
</evidence>
<comment type="subcellular location">
    <subcellularLocation>
        <location evidence="1">Mitochondrion</location>
    </subcellularLocation>
</comment>
<dbReference type="STRING" id="112090.W4FNC1"/>
<dbReference type="RefSeq" id="XP_009842463.1">
    <property type="nucleotide sequence ID" value="XM_009844161.1"/>
</dbReference>
<dbReference type="GeneID" id="20817889"/>
<evidence type="ECO:0000256" key="5">
    <source>
        <dbReference type="ARBA" id="ARBA00023186"/>
    </source>
</evidence>
<evidence type="ECO:0000256" key="2">
    <source>
        <dbReference type="ARBA" id="ARBA00008231"/>
    </source>
</evidence>
<dbReference type="GO" id="GO:0005739">
    <property type="term" value="C:mitochondrion"/>
    <property type="evidence" value="ECO:0007669"/>
    <property type="project" value="UniProtKB-SubCell"/>
</dbReference>
<accession>W4FNC1</accession>
<protein>
    <recommendedName>
        <fullName evidence="7">ATP synthase mitochondrial F1 complex assembly factor 2</fullName>
    </recommendedName>
</protein>
<dbReference type="InterPro" id="IPR023335">
    <property type="entry name" value="ATP12_ortho_dom_sf"/>
</dbReference>
<dbReference type="Pfam" id="PF07542">
    <property type="entry name" value="ATP12"/>
    <property type="match status" value="1"/>
</dbReference>
<dbReference type="EMBL" id="KI913189">
    <property type="protein sequence ID" value="ETV68164.1"/>
    <property type="molecule type" value="Genomic_DNA"/>
</dbReference>
<keyword evidence="5" id="KW-0143">Chaperone</keyword>
<dbReference type="Gene3D" id="1.10.3580.10">
    <property type="entry name" value="ATP12 ATPase"/>
    <property type="match status" value="1"/>
</dbReference>
<organism evidence="6">
    <name type="scientific">Aphanomyces astaci</name>
    <name type="common">Crayfish plague agent</name>
    <dbReference type="NCBI Taxonomy" id="112090"/>
    <lineage>
        <taxon>Eukaryota</taxon>
        <taxon>Sar</taxon>
        <taxon>Stramenopiles</taxon>
        <taxon>Oomycota</taxon>
        <taxon>Saprolegniomycetes</taxon>
        <taxon>Saprolegniales</taxon>
        <taxon>Verrucalvaceae</taxon>
        <taxon>Aphanomyces</taxon>
    </lineage>
</organism>
<evidence type="ECO:0000256" key="4">
    <source>
        <dbReference type="ARBA" id="ARBA00023128"/>
    </source>
</evidence>
<reference evidence="6" key="1">
    <citation type="submission" date="2013-12" db="EMBL/GenBank/DDBJ databases">
        <title>The Genome Sequence of Aphanomyces astaci APO3.</title>
        <authorList>
            <consortium name="The Broad Institute Genomics Platform"/>
            <person name="Russ C."/>
            <person name="Tyler B."/>
            <person name="van West P."/>
            <person name="Dieguez-Uribeondo J."/>
            <person name="Young S.K."/>
            <person name="Zeng Q."/>
            <person name="Gargeya S."/>
            <person name="Fitzgerald M."/>
            <person name="Abouelleil A."/>
            <person name="Alvarado L."/>
            <person name="Chapman S.B."/>
            <person name="Gainer-Dewar J."/>
            <person name="Goldberg J."/>
            <person name="Griggs A."/>
            <person name="Gujja S."/>
            <person name="Hansen M."/>
            <person name="Howarth C."/>
            <person name="Imamovic A."/>
            <person name="Ireland A."/>
            <person name="Larimer J."/>
            <person name="McCowan C."/>
            <person name="Murphy C."/>
            <person name="Pearson M."/>
            <person name="Poon T.W."/>
            <person name="Priest M."/>
            <person name="Roberts A."/>
            <person name="Saif S."/>
            <person name="Shea T."/>
            <person name="Sykes S."/>
            <person name="Wortman J."/>
            <person name="Nusbaum C."/>
            <person name="Birren B."/>
        </authorList>
    </citation>
    <scope>NUCLEOTIDE SEQUENCE [LARGE SCALE GENOMIC DNA]</scope>
    <source>
        <strain evidence="6">APO3</strain>
    </source>
</reference>
<dbReference type="OrthoDB" id="5673at2759"/>
<dbReference type="PANTHER" id="PTHR21013:SF10">
    <property type="entry name" value="ATP SYNTHASE MITOCHONDRIAL F1 COMPLEX ASSEMBLY FACTOR 2"/>
    <property type="match status" value="1"/>
</dbReference>
<dbReference type="Gene3D" id="3.30.2180.10">
    <property type="entry name" value="ATP12-like"/>
    <property type="match status" value="1"/>
</dbReference>
<sequence>MMQRATSLVAVNAPKHVAAFSKAAALVETPRGGPSSGSGAKIAGRSRFYKAVGIEAEGDGYCITLDGKKVRTPSRSLLQLPTKALAATVAMEWDAQREVIQPTTMPIMTLASTALDHWDFEFIIEELMKYLQTDTICFPVESQHQEKLATRQEKKWQPLRKWFETEFGGELDINYGTITKLQHDAVAVNNVRTFVDSLDHFELMAFRLIVRECKSMVVALALFKRHITAKEAIELGRLEEEYQIERWGLVEGGHDLDRVNCSVNVHSASFFLWLLKERSP</sequence>
<keyword evidence="3" id="KW-0809">Transit peptide</keyword>
<evidence type="ECO:0008006" key="7">
    <source>
        <dbReference type="Google" id="ProtNLM"/>
    </source>
</evidence>
<dbReference type="InterPro" id="IPR042272">
    <property type="entry name" value="ATP12_ATP_synth-F1-assembly_N"/>
</dbReference>
<dbReference type="RefSeq" id="XP_009842462.1">
    <property type="nucleotide sequence ID" value="XM_009844160.1"/>
</dbReference>
<proteinExistence type="inferred from homology"/>
<comment type="similarity">
    <text evidence="2">Belongs to the ATP12 family.</text>
</comment>
<evidence type="ECO:0000256" key="3">
    <source>
        <dbReference type="ARBA" id="ARBA00022946"/>
    </source>
</evidence>
<dbReference type="GO" id="GO:0033615">
    <property type="term" value="P:mitochondrial proton-transporting ATP synthase complex assembly"/>
    <property type="evidence" value="ECO:0007669"/>
    <property type="project" value="TreeGrafter"/>
</dbReference>
<dbReference type="SUPFAM" id="SSF160909">
    <property type="entry name" value="ATP12-like"/>
    <property type="match status" value="1"/>
</dbReference>
<keyword evidence="4" id="KW-0496">Mitochondrion</keyword>
<dbReference type="AlphaFoldDB" id="W4FNC1"/>
<dbReference type="PANTHER" id="PTHR21013">
    <property type="entry name" value="ATP SYNTHASE MITOCHONDRIAL F1 COMPLEX ASSEMBLY FACTOR 2/ATP12 PROTEIN, MITOCHONDRIAL PRECURSOR"/>
    <property type="match status" value="1"/>
</dbReference>
<gene>
    <name evidence="6" type="ORF">H257_15893</name>
</gene>
<name>W4FNC1_APHAT</name>
<evidence type="ECO:0000256" key="1">
    <source>
        <dbReference type="ARBA" id="ARBA00004173"/>
    </source>
</evidence>